<comment type="caution">
    <text evidence="2">The sequence shown here is derived from an EMBL/GenBank/DDBJ whole genome shotgun (WGS) entry which is preliminary data.</text>
</comment>
<evidence type="ECO:0000313" key="3">
    <source>
        <dbReference type="Proteomes" id="UP000274046"/>
    </source>
</evidence>
<feature type="binding site" evidence="1">
    <location>
        <position position="98"/>
    </location>
    <ligand>
        <name>Zn(2+)</name>
        <dbReference type="ChEBI" id="CHEBI:29105"/>
    </ligand>
</feature>
<dbReference type="Proteomes" id="UP000274046">
    <property type="component" value="Unassembled WGS sequence"/>
</dbReference>
<name>A0A3N0BT19_9SPHI</name>
<dbReference type="Gene3D" id="1.10.10.10">
    <property type="entry name" value="Winged helix-like DNA-binding domain superfamily/Winged helix DNA-binding domain"/>
    <property type="match status" value="1"/>
</dbReference>
<feature type="binding site" evidence="1">
    <location>
        <position position="137"/>
    </location>
    <ligand>
        <name>Zn(2+)</name>
        <dbReference type="ChEBI" id="CHEBI:29105"/>
    </ligand>
</feature>
<organism evidence="2 3">
    <name type="scientific">Pedobacter jejuensis</name>
    <dbReference type="NCBI Taxonomy" id="1268550"/>
    <lineage>
        <taxon>Bacteria</taxon>
        <taxon>Pseudomonadati</taxon>
        <taxon>Bacteroidota</taxon>
        <taxon>Sphingobacteriia</taxon>
        <taxon>Sphingobacteriales</taxon>
        <taxon>Sphingobacteriaceae</taxon>
        <taxon>Pedobacter</taxon>
    </lineage>
</organism>
<feature type="binding site" evidence="1">
    <location>
        <position position="101"/>
    </location>
    <ligand>
        <name>Zn(2+)</name>
        <dbReference type="ChEBI" id="CHEBI:29105"/>
    </ligand>
</feature>
<dbReference type="AlphaFoldDB" id="A0A3N0BT19"/>
<keyword evidence="1" id="KW-0862">Zinc</keyword>
<dbReference type="InterPro" id="IPR002481">
    <property type="entry name" value="FUR"/>
</dbReference>
<dbReference type="GO" id="GO:0008270">
    <property type="term" value="F:zinc ion binding"/>
    <property type="evidence" value="ECO:0007669"/>
    <property type="project" value="TreeGrafter"/>
</dbReference>
<dbReference type="GO" id="GO:0000976">
    <property type="term" value="F:transcription cis-regulatory region binding"/>
    <property type="evidence" value="ECO:0007669"/>
    <property type="project" value="TreeGrafter"/>
</dbReference>
<comment type="cofactor">
    <cofactor evidence="1">
        <name>Zn(2+)</name>
        <dbReference type="ChEBI" id="CHEBI:29105"/>
    </cofactor>
    <text evidence="1">Binds 1 zinc ion per subunit.</text>
</comment>
<dbReference type="SUPFAM" id="SSF46785">
    <property type="entry name" value="Winged helix' DNA-binding domain"/>
    <property type="match status" value="1"/>
</dbReference>
<accession>A0A3N0BT19</accession>
<protein>
    <submittedName>
        <fullName evidence="2">Transcriptional repressor</fullName>
    </submittedName>
</protein>
<dbReference type="InterPro" id="IPR036390">
    <property type="entry name" value="WH_DNA-bd_sf"/>
</dbReference>
<keyword evidence="1" id="KW-0479">Metal-binding</keyword>
<evidence type="ECO:0000313" key="2">
    <source>
        <dbReference type="EMBL" id="RNL51768.1"/>
    </source>
</evidence>
<dbReference type="OrthoDB" id="594893at2"/>
<dbReference type="GO" id="GO:0045892">
    <property type="term" value="P:negative regulation of DNA-templated transcription"/>
    <property type="evidence" value="ECO:0007669"/>
    <property type="project" value="TreeGrafter"/>
</dbReference>
<dbReference type="PANTHER" id="PTHR33202">
    <property type="entry name" value="ZINC UPTAKE REGULATION PROTEIN"/>
    <property type="match status" value="1"/>
</dbReference>
<keyword evidence="3" id="KW-1185">Reference proteome</keyword>
<dbReference type="InterPro" id="IPR036388">
    <property type="entry name" value="WH-like_DNA-bd_sf"/>
</dbReference>
<dbReference type="PANTHER" id="PTHR33202:SF22">
    <property type="entry name" value="HYDROGEN PEROXIDE SENSITIVE REPRESSOR"/>
    <property type="match status" value="1"/>
</dbReference>
<dbReference type="RefSeq" id="WP_123206474.1">
    <property type="nucleotide sequence ID" value="NZ_RBEE01000028.1"/>
</dbReference>
<dbReference type="Pfam" id="PF01475">
    <property type="entry name" value="FUR"/>
    <property type="match status" value="1"/>
</dbReference>
<dbReference type="GO" id="GO:0003700">
    <property type="term" value="F:DNA-binding transcription factor activity"/>
    <property type="evidence" value="ECO:0007669"/>
    <property type="project" value="InterPro"/>
</dbReference>
<feature type="binding site" evidence="1">
    <location>
        <position position="134"/>
    </location>
    <ligand>
        <name>Zn(2+)</name>
        <dbReference type="ChEBI" id="CHEBI:29105"/>
    </ligand>
</feature>
<gene>
    <name evidence="2" type="ORF">D7004_13910</name>
</gene>
<reference evidence="2 3" key="1">
    <citation type="submission" date="2018-10" db="EMBL/GenBank/DDBJ databases">
        <title>Genome sequencing of Pedobacter jejuensis TNB23.</title>
        <authorList>
            <person name="Cho Y.-J."/>
            <person name="Cho A."/>
            <person name="Kim O.-S."/>
        </authorList>
    </citation>
    <scope>NUCLEOTIDE SEQUENCE [LARGE SCALE GENOMIC DNA]</scope>
    <source>
        <strain evidence="2 3">TNB23</strain>
    </source>
</reference>
<dbReference type="GO" id="GO:1900376">
    <property type="term" value="P:regulation of secondary metabolite biosynthetic process"/>
    <property type="evidence" value="ECO:0007669"/>
    <property type="project" value="TreeGrafter"/>
</dbReference>
<proteinExistence type="predicted"/>
<evidence type="ECO:0000256" key="1">
    <source>
        <dbReference type="PIRSR" id="PIRSR602481-1"/>
    </source>
</evidence>
<sequence length="151" mass="17161">MDNELAELLGKYKLSKTEPRLKVLSILRSRESAISQPELENLIGGEIDRVTLYRTLTKFDEKGIIHKVLDLNGTANYALCNSSCSEDTHNDEHVHFNCTTCLNMYCLEALQIPHLVMPVNFVPHNVNFIVYGVCEKCTLKANKYIESKNKT</sequence>
<dbReference type="EMBL" id="RBEE01000028">
    <property type="protein sequence ID" value="RNL51768.1"/>
    <property type="molecule type" value="Genomic_DNA"/>
</dbReference>